<evidence type="ECO:0000256" key="1">
    <source>
        <dbReference type="SAM" id="MobiDB-lite"/>
    </source>
</evidence>
<reference evidence="2" key="2">
    <citation type="journal article" date="2015" name="Data Brief">
        <title>Shoot transcriptome of the giant reed, Arundo donax.</title>
        <authorList>
            <person name="Barrero R.A."/>
            <person name="Guerrero F.D."/>
            <person name="Moolhuijzen P."/>
            <person name="Goolsby J.A."/>
            <person name="Tidwell J."/>
            <person name="Bellgard S.E."/>
            <person name="Bellgard M.I."/>
        </authorList>
    </citation>
    <scope>NUCLEOTIDE SEQUENCE</scope>
    <source>
        <tissue evidence="2">Shoot tissue taken approximately 20 cm above the soil surface</tissue>
    </source>
</reference>
<name>A0A0A9DF34_ARUDO</name>
<feature type="region of interest" description="Disordered" evidence="1">
    <location>
        <begin position="1"/>
        <end position="26"/>
    </location>
</feature>
<organism evidence="2">
    <name type="scientific">Arundo donax</name>
    <name type="common">Giant reed</name>
    <name type="synonym">Donax arundinaceus</name>
    <dbReference type="NCBI Taxonomy" id="35708"/>
    <lineage>
        <taxon>Eukaryota</taxon>
        <taxon>Viridiplantae</taxon>
        <taxon>Streptophyta</taxon>
        <taxon>Embryophyta</taxon>
        <taxon>Tracheophyta</taxon>
        <taxon>Spermatophyta</taxon>
        <taxon>Magnoliopsida</taxon>
        <taxon>Liliopsida</taxon>
        <taxon>Poales</taxon>
        <taxon>Poaceae</taxon>
        <taxon>PACMAD clade</taxon>
        <taxon>Arundinoideae</taxon>
        <taxon>Arundineae</taxon>
        <taxon>Arundo</taxon>
    </lineage>
</organism>
<accession>A0A0A9DF34</accession>
<dbReference type="AlphaFoldDB" id="A0A0A9DF34"/>
<dbReference type="EMBL" id="GBRH01212602">
    <property type="protein sequence ID" value="JAD85293.1"/>
    <property type="molecule type" value="Transcribed_RNA"/>
</dbReference>
<reference evidence="2" key="1">
    <citation type="submission" date="2014-09" db="EMBL/GenBank/DDBJ databases">
        <authorList>
            <person name="Magalhaes I.L.F."/>
            <person name="Oliveira U."/>
            <person name="Santos F.R."/>
            <person name="Vidigal T.H.D.A."/>
            <person name="Brescovit A.D."/>
            <person name="Santos A.J."/>
        </authorList>
    </citation>
    <scope>NUCLEOTIDE SEQUENCE</scope>
    <source>
        <tissue evidence="2">Shoot tissue taken approximately 20 cm above the soil surface</tissue>
    </source>
</reference>
<evidence type="ECO:0000313" key="2">
    <source>
        <dbReference type="EMBL" id="JAD85293.1"/>
    </source>
</evidence>
<proteinExistence type="predicted"/>
<feature type="compositionally biased region" description="Basic and acidic residues" evidence="1">
    <location>
        <begin position="1"/>
        <end position="14"/>
    </location>
</feature>
<protein>
    <submittedName>
        <fullName evidence="2">Uncharacterized protein</fullName>
    </submittedName>
</protein>
<sequence length="82" mass="9305">MDKRTQPWRGRESCSQETRAAGAAAQDELPAVERLERRLPFLPLGHSKQIVLLLSSPESKPVWLRSPVARLRWFLAISRAGQ</sequence>